<evidence type="ECO:0000256" key="2">
    <source>
        <dbReference type="SAM" id="Phobius"/>
    </source>
</evidence>
<feature type="transmembrane region" description="Helical" evidence="2">
    <location>
        <begin position="7"/>
        <end position="25"/>
    </location>
</feature>
<evidence type="ECO:0000313" key="5">
    <source>
        <dbReference type="Proteomes" id="UP000092574"/>
    </source>
</evidence>
<evidence type="ECO:0000256" key="1">
    <source>
        <dbReference type="SAM" id="MobiDB-lite"/>
    </source>
</evidence>
<accession>A0A1C7IDS8</accession>
<dbReference type="Proteomes" id="UP000092574">
    <property type="component" value="Chromosome"/>
</dbReference>
<keyword evidence="2" id="KW-0812">Transmembrane</keyword>
<dbReference type="KEGG" id="byl:A4V09_19935"/>
<dbReference type="InterPro" id="IPR025641">
    <property type="entry name" value="DUF4340"/>
</dbReference>
<evidence type="ECO:0000259" key="3">
    <source>
        <dbReference type="Pfam" id="PF14238"/>
    </source>
</evidence>
<reference evidence="4" key="1">
    <citation type="submission" date="2017-04" db="EMBL/GenBank/DDBJ databases">
        <title>Complete Genome Sequences of Twelve Strains of a Stable Defined Moderately Diverse Mouse Microbiota 2 (sDMDMm2).</title>
        <authorList>
            <person name="Uchimura Y."/>
            <person name="Wyss M."/>
            <person name="Brugiroux S."/>
            <person name="Limenitakis J.P."/>
            <person name="Stecher B."/>
            <person name="McCoy K.D."/>
            <person name="Macpherson A.J."/>
        </authorList>
    </citation>
    <scope>NUCLEOTIDE SEQUENCE</scope>
    <source>
        <strain evidence="4">YL58</strain>
    </source>
</reference>
<sequence length="527" mass="59148">MKKKNTALIAGIVVLALLLVFYIVLHNSSKEDSKDTEKSTETAFETDVNDLSQAIFKTGDADYTFTKTDDIWKYDADNNFPLDQSAFEEIINKFEKIAADRILKEPEDIAEYGLDSPAVTVNLKDKDGNEQTLQFGDTNSVTSSSYMTVNEDNKKVYMVSSTIVTALQFNISDLAEKEAFPTISNITGVSIEKDSQTFTVTKDSSSSTGWAVTNWDGTKKDAGSSQVSEFTNPITSMSWSEFITQNTDDLSQYGLDDPTVMNINYQVTETKSSDDAEKNSTDTDFDNETGEDSANTDLNSDSENDTDTEEKITVDKQETLLIGSQKDDGSYYAKLQSQSGVYTLSSSTVEAFLNAQVNQFLSTYVSDYIFADLDKVTIEKDENTYEFTKKTEEQPVEDDGKEDSKDNNKDDKEDTDSEDKETTTVTTYYMNGNEIELEDFSQFYSLISSMECQEWLDTVPDTESTPEMKVHFFKENGVDVAVEYYAYDSSFYLVKDSKGNASLVNKMKVKELTEAFDAFLEKQNKES</sequence>
<organism evidence="4 5">
    <name type="scientific">Blautia pseudococcoides</name>
    <dbReference type="NCBI Taxonomy" id="1796616"/>
    <lineage>
        <taxon>Bacteria</taxon>
        <taxon>Bacillati</taxon>
        <taxon>Bacillota</taxon>
        <taxon>Clostridia</taxon>
        <taxon>Lachnospirales</taxon>
        <taxon>Lachnospiraceae</taxon>
        <taxon>Blautia</taxon>
    </lineage>
</organism>
<dbReference type="Pfam" id="PF14238">
    <property type="entry name" value="DUF4340"/>
    <property type="match status" value="1"/>
</dbReference>
<feature type="compositionally biased region" description="Basic and acidic residues" evidence="1">
    <location>
        <begin position="402"/>
        <end position="412"/>
    </location>
</feature>
<dbReference type="AlphaFoldDB" id="A0A1C7IDS8"/>
<keyword evidence="5" id="KW-1185">Reference proteome</keyword>
<feature type="region of interest" description="Disordered" evidence="1">
    <location>
        <begin position="268"/>
        <end position="311"/>
    </location>
</feature>
<feature type="compositionally biased region" description="Basic and acidic residues" evidence="1">
    <location>
        <begin position="271"/>
        <end position="281"/>
    </location>
</feature>
<name>A0A1C7IDS8_9FIRM</name>
<feature type="domain" description="DUF4340" evidence="3">
    <location>
        <begin position="72"/>
        <end position="258"/>
    </location>
</feature>
<keyword evidence="2" id="KW-1133">Transmembrane helix</keyword>
<protein>
    <recommendedName>
        <fullName evidence="3">DUF4340 domain-containing protein</fullName>
    </recommendedName>
</protein>
<dbReference type="STRING" id="1796616.A4V09_19935"/>
<keyword evidence="2" id="KW-0472">Membrane</keyword>
<evidence type="ECO:0000313" key="4">
    <source>
        <dbReference type="EMBL" id="ANU77801.1"/>
    </source>
</evidence>
<gene>
    <name evidence="4" type="ORF">A4V09_19935</name>
</gene>
<feature type="region of interest" description="Disordered" evidence="1">
    <location>
        <begin position="387"/>
        <end position="422"/>
    </location>
</feature>
<dbReference type="EMBL" id="CP015405">
    <property type="protein sequence ID" value="ANU77801.1"/>
    <property type="molecule type" value="Genomic_DNA"/>
</dbReference>
<dbReference type="RefSeq" id="WP_065543903.1">
    <property type="nucleotide sequence ID" value="NZ_CP015405.2"/>
</dbReference>
<dbReference type="OrthoDB" id="2004430at2"/>
<proteinExistence type="predicted"/>